<sequence length="707" mass="79353">MASTASTTWHHSNGGPAPSSSNARPKSPRSYYGLLFDSDKRPSKVLDALLRSIGKYIIDNVNDRRIRHITPQKLGVFYEPFPTTDIDRFLLEAPSKDLSNMWAVMGYEHYIIQPNNDVHARPSVPALTLAGFVKWQSMQLLVDPAENVPVLQKAVKEYGLRNPDTGEPFPTELPRSCLPAEPDPKTCQWEDRCGDELRKQSRRPSYADTYGAQSKTYPPHPHMSPPTPEPAASRYGERPRYTTTYMHVPTSNTAPRGRSGTDPESLYRDGGRTMPFSHVPSAGRGYIRRSPERERERERDREREKEKDRGHGRGHNTKPHVRNISPKQSSRRRSFTDYNGTERPHADQGAHSVSDPHLKTTQSSMPPPPTSGGPSAPQTSGAPPMASSAAATAAAASLRPGPAPVPGNAPPPQVRRTSHQKRDDGIEVECDLESESESGSDLSTSDSEDESPGGSRPISNRRRVPRPPRPTAPRHAPPIGVDLNIAPEGNKKVFRDRERDRERIKPADLAPGGPVSPPMASPRMRPAPPHGHPSPPDPRRRSQGTSHSIASKIPFVGSLGSALNGFIGTPDRDKTRRPHSHESRFATPRPPARRSYSDEDDEYTSEEDYDQRRRENMRRRADQETSFKEQETRRRRELEKDYDRRDREERPSRHLRRPEPTRRTSSHADADRAERMRAKDLYDRGYGRGRGSSPGQRRYPPADPRYG</sequence>
<name>A0AAD5WNT6_9PEZI</name>
<feature type="compositionally biased region" description="Basic and acidic residues" evidence="1">
    <location>
        <begin position="259"/>
        <end position="271"/>
    </location>
</feature>
<dbReference type="EMBL" id="JAKWBI020000636">
    <property type="protein sequence ID" value="KAJ2893247.1"/>
    <property type="molecule type" value="Genomic_DNA"/>
</dbReference>
<dbReference type="InterPro" id="IPR055936">
    <property type="entry name" value="DUF7514"/>
</dbReference>
<feature type="domain" description="DUF7514" evidence="2">
    <location>
        <begin position="34"/>
        <end position="193"/>
    </location>
</feature>
<evidence type="ECO:0000313" key="3">
    <source>
        <dbReference type="EMBL" id="KAJ2893247.1"/>
    </source>
</evidence>
<feature type="compositionally biased region" description="Pro residues" evidence="1">
    <location>
        <begin position="401"/>
        <end position="413"/>
    </location>
</feature>
<organism evidence="3 4">
    <name type="scientific">Zalerion maritima</name>
    <dbReference type="NCBI Taxonomy" id="339359"/>
    <lineage>
        <taxon>Eukaryota</taxon>
        <taxon>Fungi</taxon>
        <taxon>Dikarya</taxon>
        <taxon>Ascomycota</taxon>
        <taxon>Pezizomycotina</taxon>
        <taxon>Sordariomycetes</taxon>
        <taxon>Lulworthiomycetidae</taxon>
        <taxon>Lulworthiales</taxon>
        <taxon>Lulworthiaceae</taxon>
        <taxon>Zalerion</taxon>
    </lineage>
</organism>
<proteinExistence type="predicted"/>
<evidence type="ECO:0000256" key="1">
    <source>
        <dbReference type="SAM" id="MobiDB-lite"/>
    </source>
</evidence>
<feature type="compositionally biased region" description="Acidic residues" evidence="1">
    <location>
        <begin position="598"/>
        <end position="609"/>
    </location>
</feature>
<feature type="compositionally biased region" description="Pro residues" evidence="1">
    <location>
        <begin position="218"/>
        <end position="229"/>
    </location>
</feature>
<feature type="compositionally biased region" description="Basic and acidic residues" evidence="1">
    <location>
        <begin position="289"/>
        <end position="311"/>
    </location>
</feature>
<feature type="compositionally biased region" description="Basic and acidic residues" evidence="1">
    <location>
        <begin position="610"/>
        <end position="686"/>
    </location>
</feature>
<feature type="compositionally biased region" description="Low complexity" evidence="1">
    <location>
        <begin position="372"/>
        <end position="400"/>
    </location>
</feature>
<feature type="compositionally biased region" description="Acidic residues" evidence="1">
    <location>
        <begin position="426"/>
        <end position="438"/>
    </location>
</feature>
<protein>
    <recommendedName>
        <fullName evidence="2">DUF7514 domain-containing protein</fullName>
    </recommendedName>
</protein>
<comment type="caution">
    <text evidence="3">The sequence shown here is derived from an EMBL/GenBank/DDBJ whole genome shotgun (WGS) entry which is preliminary data.</text>
</comment>
<reference evidence="3" key="1">
    <citation type="submission" date="2022-07" db="EMBL/GenBank/DDBJ databases">
        <title>Draft genome sequence of Zalerion maritima ATCC 34329, a (micro)plastics degrading marine fungus.</title>
        <authorList>
            <person name="Paco A."/>
            <person name="Goncalves M.F.M."/>
            <person name="Rocha-Santos T.A.P."/>
            <person name="Alves A."/>
        </authorList>
    </citation>
    <scope>NUCLEOTIDE SEQUENCE</scope>
    <source>
        <strain evidence="3">ATCC 34329</strain>
    </source>
</reference>
<feature type="compositionally biased region" description="Pro residues" evidence="1">
    <location>
        <begin position="514"/>
        <end position="536"/>
    </location>
</feature>
<evidence type="ECO:0000259" key="2">
    <source>
        <dbReference type="Pfam" id="PF24355"/>
    </source>
</evidence>
<accession>A0AAD5WNT6</accession>
<keyword evidence="4" id="KW-1185">Reference proteome</keyword>
<dbReference type="AlphaFoldDB" id="A0AAD5WNT6"/>
<feature type="compositionally biased region" description="Basic and acidic residues" evidence="1">
    <location>
        <begin position="570"/>
        <end position="584"/>
    </location>
</feature>
<dbReference type="Proteomes" id="UP001201980">
    <property type="component" value="Unassembled WGS sequence"/>
</dbReference>
<feature type="compositionally biased region" description="Polar residues" evidence="1">
    <location>
        <begin position="1"/>
        <end position="11"/>
    </location>
</feature>
<feature type="compositionally biased region" description="Basic and acidic residues" evidence="1">
    <location>
        <begin position="489"/>
        <end position="506"/>
    </location>
</feature>
<dbReference type="PANTHER" id="PTHR39611:SF2">
    <property type="entry name" value="HYDROXYPROLINE-RICH GLYCOPROTEIN DZ-HRGP"/>
    <property type="match status" value="1"/>
</dbReference>
<feature type="compositionally biased region" description="Basic residues" evidence="1">
    <location>
        <begin position="312"/>
        <end position="321"/>
    </location>
</feature>
<dbReference type="PANTHER" id="PTHR39611">
    <property type="entry name" value="HYDROXYPROLINE-RICH GLYCOPROTEIN DZ-HRGP-RELATED"/>
    <property type="match status" value="1"/>
</dbReference>
<feature type="compositionally biased region" description="Basic and acidic residues" evidence="1">
    <location>
        <begin position="340"/>
        <end position="358"/>
    </location>
</feature>
<feature type="region of interest" description="Disordered" evidence="1">
    <location>
        <begin position="195"/>
        <end position="707"/>
    </location>
</feature>
<feature type="compositionally biased region" description="Polar residues" evidence="1">
    <location>
        <begin position="241"/>
        <end position="254"/>
    </location>
</feature>
<dbReference type="Pfam" id="PF24355">
    <property type="entry name" value="DUF7514"/>
    <property type="match status" value="1"/>
</dbReference>
<feature type="region of interest" description="Disordered" evidence="1">
    <location>
        <begin position="1"/>
        <end position="26"/>
    </location>
</feature>
<evidence type="ECO:0000313" key="4">
    <source>
        <dbReference type="Proteomes" id="UP001201980"/>
    </source>
</evidence>
<gene>
    <name evidence="3" type="ORF">MKZ38_008861</name>
</gene>